<evidence type="ECO:0000313" key="1">
    <source>
        <dbReference type="EMBL" id="RWA16874.1"/>
    </source>
</evidence>
<dbReference type="SUPFAM" id="SSF51735">
    <property type="entry name" value="NAD(P)-binding Rossmann-fold domains"/>
    <property type="match status" value="1"/>
</dbReference>
<protein>
    <submittedName>
        <fullName evidence="1">Uncharacterized protein</fullName>
    </submittedName>
</protein>
<accession>A0A439DNN3</accession>
<reference evidence="1 2" key="1">
    <citation type="submission" date="2013-06" db="EMBL/GenBank/DDBJ databases">
        <title>The draft sequence of the Mycobacterium elephantis genome.</title>
        <authorList>
            <person name="Pettersson F.B."/>
            <person name="Das S."/>
            <person name="Dasgupta S."/>
            <person name="Bhattacharya A."/>
            <person name="Kirsebom L.A."/>
        </authorList>
    </citation>
    <scope>NUCLEOTIDE SEQUENCE [LARGE SCALE GENOMIC DNA]</scope>
    <source>
        <strain evidence="1 2">DSM 44368</strain>
    </source>
</reference>
<name>A0A439DNN3_9MYCO</name>
<organism evidence="1 2">
    <name type="scientific">Mycolicibacterium elephantis DSM 44368</name>
    <dbReference type="NCBI Taxonomy" id="1335622"/>
    <lineage>
        <taxon>Bacteria</taxon>
        <taxon>Bacillati</taxon>
        <taxon>Actinomycetota</taxon>
        <taxon>Actinomycetes</taxon>
        <taxon>Mycobacteriales</taxon>
        <taxon>Mycobacteriaceae</taxon>
        <taxon>Mycolicibacterium</taxon>
    </lineage>
</organism>
<dbReference type="AlphaFoldDB" id="A0A439DNN3"/>
<comment type="caution">
    <text evidence="1">The sequence shown here is derived from an EMBL/GenBank/DDBJ whole genome shotgun (WGS) entry which is preliminary data.</text>
</comment>
<gene>
    <name evidence="1" type="ORF">MELE44368_06535</name>
</gene>
<dbReference type="EMBL" id="ATDN01000045">
    <property type="protein sequence ID" value="RWA16874.1"/>
    <property type="molecule type" value="Genomic_DNA"/>
</dbReference>
<keyword evidence="2" id="KW-1185">Reference proteome</keyword>
<dbReference type="Proteomes" id="UP000287177">
    <property type="component" value="Unassembled WGS sequence"/>
</dbReference>
<dbReference type="InterPro" id="IPR002347">
    <property type="entry name" value="SDR_fam"/>
</dbReference>
<dbReference type="Pfam" id="PF13561">
    <property type="entry name" value="adh_short_C2"/>
    <property type="match status" value="1"/>
</dbReference>
<dbReference type="InterPro" id="IPR036291">
    <property type="entry name" value="NAD(P)-bd_dom_sf"/>
</dbReference>
<proteinExistence type="predicted"/>
<dbReference type="Gene3D" id="3.40.50.720">
    <property type="entry name" value="NAD(P)-binding Rossmann-like Domain"/>
    <property type="match status" value="1"/>
</dbReference>
<sequence length="200" mass="20475">MGDMAPSTVVLGPDDGLSGTLASELDAITVAREGELPPGITGAVIVADPCPQPVETVMVDGNDWRRLVDDSMWRMLTALQRVRSALATDGGRIVVVIPTIGIAGAAGLLAYTTAIEGIRAMVKSAARQWSSSGIGVNLVATPLSLFGDGTAAGHLTVAAVTDDSTLMRTVAESVKFLLRPGLDHLAGETVVADGGSVMLP</sequence>
<evidence type="ECO:0000313" key="2">
    <source>
        <dbReference type="Proteomes" id="UP000287177"/>
    </source>
</evidence>